<dbReference type="SUPFAM" id="SSF81442">
    <property type="entry name" value="Cytochrome c oxidase subunit I-like"/>
    <property type="match status" value="1"/>
</dbReference>
<comment type="caution">
    <text evidence="20">The sequence shown here is derived from an EMBL/GenBank/DDBJ whole genome shotgun (WGS) entry which is preliminary data.</text>
</comment>
<feature type="domain" description="Cytochrome oxidase subunit I profile" evidence="19">
    <location>
        <begin position="31"/>
        <end position="541"/>
    </location>
</feature>
<comment type="catalytic activity">
    <reaction evidence="15 17">
        <text>4 Fe(II)-[cytochrome c] + O2 + 8 H(+)(in) = 4 Fe(III)-[cytochrome c] + 2 H2O + 4 H(+)(out)</text>
        <dbReference type="Rhea" id="RHEA:11436"/>
        <dbReference type="Rhea" id="RHEA-COMP:10350"/>
        <dbReference type="Rhea" id="RHEA-COMP:14399"/>
        <dbReference type="ChEBI" id="CHEBI:15377"/>
        <dbReference type="ChEBI" id="CHEBI:15378"/>
        <dbReference type="ChEBI" id="CHEBI:15379"/>
        <dbReference type="ChEBI" id="CHEBI:29033"/>
        <dbReference type="ChEBI" id="CHEBI:29034"/>
        <dbReference type="EC" id="7.1.1.9"/>
    </reaction>
</comment>
<comment type="function">
    <text evidence="17">Cytochrome c oxidase is the component of the respiratory chain that catalyzes the reduction of oxygen to water. Subunits 1-3 form the functional core of the enzyme complex. CO I is the catalytic subunit of the enzyme. Electrons originating in cytochrome c are transferred via the copper A center of subunit 2 and heme A of subunit 1 to the bimetallic center formed by heme A3 and copper B.</text>
</comment>
<dbReference type="GO" id="GO:0045277">
    <property type="term" value="C:respiratory chain complex IV"/>
    <property type="evidence" value="ECO:0007669"/>
    <property type="project" value="InterPro"/>
</dbReference>
<dbReference type="InterPro" id="IPR023615">
    <property type="entry name" value="Cyt_c_Oxase_su1_BS"/>
</dbReference>
<feature type="region of interest" description="Disordered" evidence="18">
    <location>
        <begin position="1"/>
        <end position="22"/>
    </location>
</feature>
<dbReference type="InterPro" id="IPR033944">
    <property type="entry name" value="Cyt_c_oxase_su1_dom"/>
</dbReference>
<evidence type="ECO:0000256" key="10">
    <source>
        <dbReference type="ARBA" id="ARBA00022982"/>
    </source>
</evidence>
<feature type="transmembrane region" description="Helical" evidence="17">
    <location>
        <begin position="126"/>
        <end position="149"/>
    </location>
</feature>
<evidence type="ECO:0000313" key="20">
    <source>
        <dbReference type="EMBL" id="TWO70382.1"/>
    </source>
</evidence>
<dbReference type="PROSITE" id="PS00077">
    <property type="entry name" value="COX1_CUB"/>
    <property type="match status" value="1"/>
</dbReference>
<dbReference type="OrthoDB" id="9803294at2"/>
<dbReference type="GO" id="GO:0046872">
    <property type="term" value="F:metal ion binding"/>
    <property type="evidence" value="ECO:0007669"/>
    <property type="project" value="UniProtKB-KW"/>
</dbReference>
<feature type="transmembrane region" description="Helical" evidence="17">
    <location>
        <begin position="358"/>
        <end position="382"/>
    </location>
</feature>
<dbReference type="Pfam" id="PF00115">
    <property type="entry name" value="COX1"/>
    <property type="match status" value="1"/>
</dbReference>
<evidence type="ECO:0000313" key="21">
    <source>
        <dbReference type="Proteomes" id="UP000318199"/>
    </source>
</evidence>
<comment type="similarity">
    <text evidence="3 16">Belongs to the heme-copper respiratory oxidase family.</text>
</comment>
<dbReference type="InterPro" id="IPR023616">
    <property type="entry name" value="Cyt_c_oxase-like_su1_dom"/>
</dbReference>
<comment type="pathway">
    <text evidence="2 17">Energy metabolism; oxidative phosphorylation.</text>
</comment>
<keyword evidence="5 16" id="KW-0349">Heme</keyword>
<feature type="compositionally biased region" description="Basic and acidic residues" evidence="18">
    <location>
        <begin position="7"/>
        <end position="22"/>
    </location>
</feature>
<evidence type="ECO:0000256" key="6">
    <source>
        <dbReference type="ARBA" id="ARBA00022660"/>
    </source>
</evidence>
<dbReference type="GO" id="GO:0004129">
    <property type="term" value="F:cytochrome-c oxidase activity"/>
    <property type="evidence" value="ECO:0007669"/>
    <property type="project" value="UniProtKB-EC"/>
</dbReference>
<keyword evidence="6 16" id="KW-0679">Respiratory chain</keyword>
<keyword evidence="20" id="KW-0560">Oxidoreductase</keyword>
<feature type="region of interest" description="Disordered" evidence="18">
    <location>
        <begin position="502"/>
        <end position="522"/>
    </location>
</feature>
<keyword evidence="12 17" id="KW-0408">Iron</keyword>
<evidence type="ECO:0000256" key="12">
    <source>
        <dbReference type="ARBA" id="ARBA00023004"/>
    </source>
</evidence>
<dbReference type="PANTHER" id="PTHR10422">
    <property type="entry name" value="CYTOCHROME C OXIDASE SUBUNIT 1"/>
    <property type="match status" value="1"/>
</dbReference>
<evidence type="ECO:0000256" key="16">
    <source>
        <dbReference type="RuleBase" id="RU000370"/>
    </source>
</evidence>
<dbReference type="PRINTS" id="PR01165">
    <property type="entry name" value="CYCOXIDASEI"/>
</dbReference>
<dbReference type="CDD" id="cd01663">
    <property type="entry name" value="Cyt_c_Oxidase_I"/>
    <property type="match status" value="1"/>
</dbReference>
<feature type="transmembrane region" description="Helical" evidence="17">
    <location>
        <begin position="394"/>
        <end position="415"/>
    </location>
</feature>
<dbReference type="NCBIfam" id="TIGR02891">
    <property type="entry name" value="CtaD_CoxA"/>
    <property type="match status" value="1"/>
</dbReference>
<dbReference type="RefSeq" id="WP_145893938.1">
    <property type="nucleotide sequence ID" value="NZ_VOBQ01000012.1"/>
</dbReference>
<dbReference type="GO" id="GO:0006119">
    <property type="term" value="P:oxidative phosphorylation"/>
    <property type="evidence" value="ECO:0007669"/>
    <property type="project" value="UniProtKB-UniPathway"/>
</dbReference>
<feature type="transmembrane region" description="Helical" evidence="17">
    <location>
        <begin position="84"/>
        <end position="105"/>
    </location>
</feature>
<dbReference type="PANTHER" id="PTHR10422:SF18">
    <property type="entry name" value="CYTOCHROME C OXIDASE SUBUNIT 1"/>
    <property type="match status" value="1"/>
</dbReference>
<sequence>MSAVLDPHGHAPGDHAHDDHHDHAPAGWRRWVYATNHKDIGTLYLLFAFFMLMFGGVLALLIRAELFQPGLQIVNPELFNQLTTMHGLIMVFGAIMPAFVGFANWMIPLQIGAPDMAFARMNNFSFWLMVPAGIMLLGSFFMPGGAPAAGWTLYAPLTLQMGPSMDAGIFAMHILGASSIMGSINIIVTILNMRAPGMTLMKMPMFAWTWLITAYLLIAVMPVLAGAITMTLTDRHFGTVFFNPAGGGDPVMYQHIFWFFGHPEVYIMILPAFGIVSQVVPAFARKRLFGYASMVYATSSIAILSFIVWAHHMFTTGMPVTGQLFFMYATMLIAVPTAVKIFNWIATMWQGSMTFETPMLFAVGFIFVFTMGGFTGLILAMAPIDLLLQDTYYVVAHFHYVLVAGSLYAMFAGVYYWMPKWTGVMYVESRGKIHFWWTLIAFNVTFFPMHFLGLAGMPRRYADYPMQFADFNAIASVGAFAFGIAQVYFFFFVVLPCMRGKGEPAPQRPWNDPDGKGAEGLEWEVPSPAPFHTFETPPRLDATATRILDTRVQPERKEAVHVAPEAPKAA</sequence>
<dbReference type="InterPro" id="IPR014241">
    <property type="entry name" value="Cyt_c_oxidase_su1_bac"/>
</dbReference>
<keyword evidence="7 16" id="KW-0812">Transmembrane</keyword>
<reference evidence="20 21" key="1">
    <citation type="submission" date="2019-07" db="EMBL/GenBank/DDBJ databases">
        <title>Caenimonas sedimenti sp. nov., isolated from activated sludge.</title>
        <authorList>
            <person name="Xu J."/>
        </authorList>
    </citation>
    <scope>NUCLEOTIDE SEQUENCE [LARGE SCALE GENOMIC DNA]</scope>
    <source>
        <strain evidence="20 21">HX-9-20</strain>
    </source>
</reference>
<keyword evidence="10 16" id="KW-0249">Electron transport</keyword>
<evidence type="ECO:0000256" key="18">
    <source>
        <dbReference type="SAM" id="MobiDB-lite"/>
    </source>
</evidence>
<organism evidence="20 21">
    <name type="scientific">Caenimonas sedimenti</name>
    <dbReference type="NCBI Taxonomy" id="2596921"/>
    <lineage>
        <taxon>Bacteria</taxon>
        <taxon>Pseudomonadati</taxon>
        <taxon>Pseudomonadota</taxon>
        <taxon>Betaproteobacteria</taxon>
        <taxon>Burkholderiales</taxon>
        <taxon>Comamonadaceae</taxon>
        <taxon>Caenimonas</taxon>
    </lineage>
</organism>
<evidence type="ECO:0000256" key="9">
    <source>
        <dbReference type="ARBA" id="ARBA00022967"/>
    </source>
</evidence>
<dbReference type="GO" id="GO:0015990">
    <property type="term" value="P:electron transport coupled proton transport"/>
    <property type="evidence" value="ECO:0007669"/>
    <property type="project" value="InterPro"/>
</dbReference>
<evidence type="ECO:0000256" key="1">
    <source>
        <dbReference type="ARBA" id="ARBA00004141"/>
    </source>
</evidence>
<feature type="transmembrane region" description="Helical" evidence="17">
    <location>
        <begin position="473"/>
        <end position="495"/>
    </location>
</feature>
<evidence type="ECO:0000256" key="8">
    <source>
        <dbReference type="ARBA" id="ARBA00022723"/>
    </source>
</evidence>
<dbReference type="AlphaFoldDB" id="A0A562ZP65"/>
<proteinExistence type="inferred from homology"/>
<dbReference type="InterPro" id="IPR036927">
    <property type="entry name" value="Cyt_c_oxase-like_su1_sf"/>
</dbReference>
<dbReference type="GO" id="GO:0005886">
    <property type="term" value="C:plasma membrane"/>
    <property type="evidence" value="ECO:0007669"/>
    <property type="project" value="UniProtKB-SubCell"/>
</dbReference>
<name>A0A562ZP65_9BURK</name>
<evidence type="ECO:0000256" key="13">
    <source>
        <dbReference type="ARBA" id="ARBA00023008"/>
    </source>
</evidence>
<dbReference type="FunFam" id="1.20.210.10:FF:000004">
    <property type="entry name" value="Cytochrome c oxidase subunit 1"/>
    <property type="match status" value="1"/>
</dbReference>
<evidence type="ECO:0000256" key="3">
    <source>
        <dbReference type="ARBA" id="ARBA00009578"/>
    </source>
</evidence>
<protein>
    <recommendedName>
        <fullName evidence="17">Cytochrome c oxidase subunit 1</fullName>
        <ecNumber evidence="17">7.1.1.9</ecNumber>
    </recommendedName>
</protein>
<dbReference type="EC" id="7.1.1.9" evidence="17"/>
<feature type="transmembrane region" description="Helical" evidence="17">
    <location>
        <begin position="169"/>
        <end position="193"/>
    </location>
</feature>
<dbReference type="Proteomes" id="UP000318199">
    <property type="component" value="Unassembled WGS sequence"/>
</dbReference>
<evidence type="ECO:0000256" key="7">
    <source>
        <dbReference type="ARBA" id="ARBA00022692"/>
    </source>
</evidence>
<keyword evidence="9" id="KW-1278">Translocase</keyword>
<evidence type="ECO:0000256" key="17">
    <source>
        <dbReference type="RuleBase" id="RU363061"/>
    </source>
</evidence>
<gene>
    <name evidence="20" type="primary">ctaD</name>
    <name evidence="20" type="ORF">FN976_15475</name>
</gene>
<feature type="transmembrane region" description="Helical" evidence="17">
    <location>
        <begin position="252"/>
        <end position="276"/>
    </location>
</feature>
<feature type="transmembrane region" description="Helical" evidence="17">
    <location>
        <begin position="324"/>
        <end position="346"/>
    </location>
</feature>
<dbReference type="Gene3D" id="1.20.210.10">
    <property type="entry name" value="Cytochrome c oxidase-like, subunit I domain"/>
    <property type="match status" value="1"/>
</dbReference>
<keyword evidence="4 16" id="KW-0813">Transport</keyword>
<feature type="transmembrane region" description="Helical" evidence="17">
    <location>
        <begin position="205"/>
        <end position="232"/>
    </location>
</feature>
<evidence type="ECO:0000256" key="4">
    <source>
        <dbReference type="ARBA" id="ARBA00022448"/>
    </source>
</evidence>
<evidence type="ECO:0000259" key="19">
    <source>
        <dbReference type="PROSITE" id="PS50855"/>
    </source>
</evidence>
<evidence type="ECO:0000256" key="11">
    <source>
        <dbReference type="ARBA" id="ARBA00022989"/>
    </source>
</evidence>
<evidence type="ECO:0000256" key="2">
    <source>
        <dbReference type="ARBA" id="ARBA00004673"/>
    </source>
</evidence>
<accession>A0A562ZP65</accession>
<dbReference type="UniPathway" id="UPA00705"/>
<keyword evidence="8 17" id="KW-0479">Metal-binding</keyword>
<evidence type="ECO:0000256" key="15">
    <source>
        <dbReference type="ARBA" id="ARBA00047816"/>
    </source>
</evidence>
<dbReference type="EMBL" id="VOBQ01000012">
    <property type="protein sequence ID" value="TWO70382.1"/>
    <property type="molecule type" value="Genomic_DNA"/>
</dbReference>
<dbReference type="GO" id="GO:0020037">
    <property type="term" value="F:heme binding"/>
    <property type="evidence" value="ECO:0007669"/>
    <property type="project" value="InterPro"/>
</dbReference>
<keyword evidence="17" id="KW-1003">Cell membrane</keyword>
<feature type="transmembrane region" description="Helical" evidence="17">
    <location>
        <begin position="288"/>
        <end position="312"/>
    </location>
</feature>
<evidence type="ECO:0000256" key="5">
    <source>
        <dbReference type="ARBA" id="ARBA00022617"/>
    </source>
</evidence>
<evidence type="ECO:0000256" key="14">
    <source>
        <dbReference type="ARBA" id="ARBA00023136"/>
    </source>
</evidence>
<dbReference type="InterPro" id="IPR000883">
    <property type="entry name" value="Cyt_C_Oxase_1"/>
</dbReference>
<keyword evidence="11 17" id="KW-1133">Transmembrane helix</keyword>
<keyword evidence="21" id="KW-1185">Reference proteome</keyword>
<comment type="subcellular location">
    <subcellularLocation>
        <location evidence="17">Cell membrane</location>
        <topology evidence="17">Multi-pass membrane protein</topology>
    </subcellularLocation>
    <subcellularLocation>
        <location evidence="1">Membrane</location>
        <topology evidence="1">Multi-pass membrane protein</topology>
    </subcellularLocation>
</comment>
<dbReference type="GO" id="GO:0016491">
    <property type="term" value="F:oxidoreductase activity"/>
    <property type="evidence" value="ECO:0007669"/>
    <property type="project" value="UniProtKB-KW"/>
</dbReference>
<dbReference type="GO" id="GO:0022904">
    <property type="term" value="P:respiratory electron transport chain"/>
    <property type="evidence" value="ECO:0007669"/>
    <property type="project" value="TreeGrafter"/>
</dbReference>
<keyword evidence="13 17" id="KW-0186">Copper</keyword>
<dbReference type="PROSITE" id="PS50855">
    <property type="entry name" value="COX1"/>
    <property type="match status" value="1"/>
</dbReference>
<feature type="transmembrane region" description="Helical" evidence="17">
    <location>
        <begin position="43"/>
        <end position="64"/>
    </location>
</feature>
<keyword evidence="14 17" id="KW-0472">Membrane</keyword>
<feature type="transmembrane region" description="Helical" evidence="17">
    <location>
        <begin position="435"/>
        <end position="453"/>
    </location>
</feature>